<evidence type="ECO:0000313" key="5">
    <source>
        <dbReference type="Proteomes" id="UP000694941"/>
    </source>
</evidence>
<dbReference type="SUPFAM" id="SSF50978">
    <property type="entry name" value="WD40 repeat-like"/>
    <property type="match status" value="1"/>
</dbReference>
<dbReference type="InterPro" id="IPR036322">
    <property type="entry name" value="WD40_repeat_dom_sf"/>
</dbReference>
<dbReference type="InterPro" id="IPR001680">
    <property type="entry name" value="WD40_rpt"/>
</dbReference>
<accession>A0ABM1BCF4</accession>
<dbReference type="PROSITE" id="PS50082">
    <property type="entry name" value="WD_REPEATS_2"/>
    <property type="match status" value="6"/>
</dbReference>
<dbReference type="PROSITE" id="PS00678">
    <property type="entry name" value="WD_REPEATS_1"/>
    <property type="match status" value="1"/>
</dbReference>
<dbReference type="PROSITE" id="PS50294">
    <property type="entry name" value="WD_REPEATS_REGION"/>
    <property type="match status" value="4"/>
</dbReference>
<feature type="repeat" description="WD" evidence="3">
    <location>
        <begin position="417"/>
        <end position="449"/>
    </location>
</feature>
<evidence type="ECO:0000256" key="4">
    <source>
        <dbReference type="SAM" id="MobiDB-lite"/>
    </source>
</evidence>
<feature type="repeat" description="WD" evidence="3">
    <location>
        <begin position="549"/>
        <end position="582"/>
    </location>
</feature>
<organism evidence="5 6">
    <name type="scientific">Limulus polyphemus</name>
    <name type="common">Atlantic horseshoe crab</name>
    <dbReference type="NCBI Taxonomy" id="6850"/>
    <lineage>
        <taxon>Eukaryota</taxon>
        <taxon>Metazoa</taxon>
        <taxon>Ecdysozoa</taxon>
        <taxon>Arthropoda</taxon>
        <taxon>Chelicerata</taxon>
        <taxon>Merostomata</taxon>
        <taxon>Xiphosura</taxon>
        <taxon>Limulidae</taxon>
        <taxon>Limulus</taxon>
    </lineage>
</organism>
<dbReference type="InterPro" id="IPR032847">
    <property type="entry name" value="PRPF17"/>
</dbReference>
<dbReference type="GeneID" id="106463680"/>
<reference evidence="6" key="1">
    <citation type="submission" date="2025-08" db="UniProtKB">
        <authorList>
            <consortium name="RefSeq"/>
        </authorList>
    </citation>
    <scope>IDENTIFICATION</scope>
    <source>
        <tissue evidence="6">Muscle</tissue>
    </source>
</reference>
<protein>
    <submittedName>
        <fullName evidence="6">Pre-mRNA-processing factor 17-like</fullName>
    </submittedName>
</protein>
<dbReference type="Pfam" id="PF00400">
    <property type="entry name" value="WD40"/>
    <property type="match status" value="7"/>
</dbReference>
<dbReference type="CDD" id="cd00200">
    <property type="entry name" value="WD40"/>
    <property type="match status" value="1"/>
</dbReference>
<evidence type="ECO:0000256" key="3">
    <source>
        <dbReference type="PROSITE-ProRule" id="PRU00221"/>
    </source>
</evidence>
<feature type="region of interest" description="Disordered" evidence="4">
    <location>
        <begin position="1"/>
        <end position="24"/>
    </location>
</feature>
<sequence length="582" mass="66510">MLALQEYGSSDTDSENEKDNRLSDVSMEVSTIGHEQSTITSTIFPHFPSKYTFSINAAPDVAPKDPQGSMLPVDPTKNYLNYNPKYEELYAPVIGPANPFKTEQQQAEKNSLAGYFEPVHVNEFHFESQRRTFSSYGYALDPSVDSSAKERKHLVGDSKVASPNSVVSVFEKIKPRQGDKRKKVRNTNAADIEGFLGPWGGYVDEKKNTKPSPEEQEELDEIVAKRQKRGKQTDDKLLEEKTMLHIKDPYDYQGRSFLYVPQDIGVNLQTEDPPEKCFIPKKLIHTWSGHNKGISTIRFFPKSAHLLLSAGMDCRVKLWEVYSDRRCIRTYYGHRQAVRDICFNNSGTQFLSAGYDRHIKLWDTETGECISRFTNRKVAYCVKFNPDEDKQHLFVAGTSDKKIVCWDIRSEEVVQEYDRHLGAVNTITFVDENRRFVSTSDDKSMRVWEWDIPVDMKYIAEPSMHSLPAVTLSPNGKWLACQSMDNKVMIFSALNRFKLNRKKVFTGHMVAGYACSVDFSPDMSYVISGDADGKLYIWDWKTTKLYSKLKAHDNVCIAVLWHPHETSKVVSAGWDGSLKLWD</sequence>
<dbReference type="RefSeq" id="XP_013779192.1">
    <property type="nucleotide sequence ID" value="XM_013923738.2"/>
</dbReference>
<keyword evidence="1 3" id="KW-0853">WD repeat</keyword>
<keyword evidence="2" id="KW-0677">Repeat</keyword>
<feature type="repeat" description="WD" evidence="3">
    <location>
        <begin position="382"/>
        <end position="416"/>
    </location>
</feature>
<gene>
    <name evidence="6" type="primary">LOC106463680</name>
</gene>
<feature type="repeat" description="WD" evidence="3">
    <location>
        <begin position="331"/>
        <end position="372"/>
    </location>
</feature>
<dbReference type="PANTHER" id="PTHR43979:SF1">
    <property type="entry name" value="PRE-MRNA-PROCESSING FACTOR 17"/>
    <property type="match status" value="1"/>
</dbReference>
<dbReference type="InterPro" id="IPR015943">
    <property type="entry name" value="WD40/YVTN_repeat-like_dom_sf"/>
</dbReference>
<dbReference type="InterPro" id="IPR020472">
    <property type="entry name" value="WD40_PAC1"/>
</dbReference>
<dbReference type="SMART" id="SM00320">
    <property type="entry name" value="WD40"/>
    <property type="match status" value="7"/>
</dbReference>
<dbReference type="Gene3D" id="2.130.10.10">
    <property type="entry name" value="YVTN repeat-like/Quinoprotein amine dehydrogenase"/>
    <property type="match status" value="1"/>
</dbReference>
<name>A0ABM1BCF4_LIMPO</name>
<evidence type="ECO:0000256" key="2">
    <source>
        <dbReference type="ARBA" id="ARBA00022737"/>
    </source>
</evidence>
<dbReference type="PRINTS" id="PR00320">
    <property type="entry name" value="GPROTEINBRPT"/>
</dbReference>
<evidence type="ECO:0000313" key="6">
    <source>
        <dbReference type="RefSeq" id="XP_013779192.1"/>
    </source>
</evidence>
<feature type="repeat" description="WD" evidence="3">
    <location>
        <begin position="516"/>
        <end position="548"/>
    </location>
</feature>
<dbReference type="InterPro" id="IPR019775">
    <property type="entry name" value="WD40_repeat_CS"/>
</dbReference>
<evidence type="ECO:0000256" key="1">
    <source>
        <dbReference type="ARBA" id="ARBA00022574"/>
    </source>
</evidence>
<proteinExistence type="predicted"/>
<dbReference type="Proteomes" id="UP000694941">
    <property type="component" value="Unplaced"/>
</dbReference>
<dbReference type="PANTHER" id="PTHR43979">
    <property type="entry name" value="PRE-MRNA-PROCESSING FACTOR 17"/>
    <property type="match status" value="1"/>
</dbReference>
<feature type="repeat" description="WD" evidence="3">
    <location>
        <begin position="287"/>
        <end position="321"/>
    </location>
</feature>
<keyword evidence="5" id="KW-1185">Reference proteome</keyword>